<dbReference type="InterPro" id="IPR016181">
    <property type="entry name" value="Acyl_CoA_acyltransferase"/>
</dbReference>
<comment type="caution">
    <text evidence="5">The sequence shown here is derived from an EMBL/GenBank/DDBJ whole genome shotgun (WGS) entry which is preliminary data.</text>
</comment>
<protein>
    <submittedName>
        <fullName evidence="5">GNAT family N-acetyltransferase</fullName>
        <ecNumber evidence="5">2.3.1.-</ecNumber>
    </submittedName>
</protein>
<comment type="similarity">
    <text evidence="3">Belongs to the acetyltransferase family. RimJ subfamily.</text>
</comment>
<sequence>MIETERLILRSPSTADAAALLDYAARNKAHLAPWEPSRSDAYYTLAHWQRLLADQEAEITRGTATRFLIFQHQAPDRVIGTVNFSQIFRGPFLACYLGYGLDGEAEGKGLMFEGVQAGITHMFETVGLHRIMANYVPTNERSGRLLRRLGFAVEGYARDYLYINGAWRDHIMTALNNPQPVMPA</sequence>
<dbReference type="Gene3D" id="3.40.630.30">
    <property type="match status" value="1"/>
</dbReference>
<keyword evidence="1 5" id="KW-0808">Transferase</keyword>
<dbReference type="PROSITE" id="PS51186">
    <property type="entry name" value="GNAT"/>
    <property type="match status" value="1"/>
</dbReference>
<dbReference type="SUPFAM" id="SSF55729">
    <property type="entry name" value="Acyl-CoA N-acyltransferases (Nat)"/>
    <property type="match status" value="1"/>
</dbReference>
<dbReference type="InterPro" id="IPR000182">
    <property type="entry name" value="GNAT_dom"/>
</dbReference>
<dbReference type="Proteomes" id="UP001597295">
    <property type="component" value="Unassembled WGS sequence"/>
</dbReference>
<dbReference type="RefSeq" id="WP_379877122.1">
    <property type="nucleotide sequence ID" value="NZ_JBHUIP010000012.1"/>
</dbReference>
<keyword evidence="2 5" id="KW-0012">Acyltransferase</keyword>
<evidence type="ECO:0000256" key="2">
    <source>
        <dbReference type="ARBA" id="ARBA00023315"/>
    </source>
</evidence>
<dbReference type="GO" id="GO:0016746">
    <property type="term" value="F:acyltransferase activity"/>
    <property type="evidence" value="ECO:0007669"/>
    <property type="project" value="UniProtKB-KW"/>
</dbReference>
<evidence type="ECO:0000313" key="5">
    <source>
        <dbReference type="EMBL" id="MFD2264082.1"/>
    </source>
</evidence>
<keyword evidence="6" id="KW-1185">Reference proteome</keyword>
<evidence type="ECO:0000313" key="6">
    <source>
        <dbReference type="Proteomes" id="UP001597295"/>
    </source>
</evidence>
<organism evidence="5 6">
    <name type="scientific">Lacibacterium aquatile</name>
    <dbReference type="NCBI Taxonomy" id="1168082"/>
    <lineage>
        <taxon>Bacteria</taxon>
        <taxon>Pseudomonadati</taxon>
        <taxon>Pseudomonadota</taxon>
        <taxon>Alphaproteobacteria</taxon>
        <taxon>Rhodospirillales</taxon>
        <taxon>Rhodospirillaceae</taxon>
    </lineage>
</organism>
<dbReference type="Pfam" id="PF13302">
    <property type="entry name" value="Acetyltransf_3"/>
    <property type="match status" value="1"/>
</dbReference>
<dbReference type="InterPro" id="IPR051531">
    <property type="entry name" value="N-acetyltransferase"/>
</dbReference>
<dbReference type="EC" id="2.3.1.-" evidence="5"/>
<feature type="domain" description="N-acetyltransferase" evidence="4">
    <location>
        <begin position="21"/>
        <end position="178"/>
    </location>
</feature>
<evidence type="ECO:0000256" key="3">
    <source>
        <dbReference type="ARBA" id="ARBA00038502"/>
    </source>
</evidence>
<evidence type="ECO:0000256" key="1">
    <source>
        <dbReference type="ARBA" id="ARBA00022679"/>
    </source>
</evidence>
<dbReference type="PANTHER" id="PTHR43792">
    <property type="entry name" value="GNAT FAMILY, PUTATIVE (AFU_ORTHOLOGUE AFUA_3G00765)-RELATED-RELATED"/>
    <property type="match status" value="1"/>
</dbReference>
<evidence type="ECO:0000259" key="4">
    <source>
        <dbReference type="PROSITE" id="PS51186"/>
    </source>
</evidence>
<gene>
    <name evidence="5" type="ORF">ACFSM5_14365</name>
</gene>
<dbReference type="EMBL" id="JBHUIP010000012">
    <property type="protein sequence ID" value="MFD2264082.1"/>
    <property type="molecule type" value="Genomic_DNA"/>
</dbReference>
<accession>A0ABW5DT35</accession>
<reference evidence="6" key="1">
    <citation type="journal article" date="2019" name="Int. J. Syst. Evol. Microbiol.">
        <title>The Global Catalogue of Microorganisms (GCM) 10K type strain sequencing project: providing services to taxonomists for standard genome sequencing and annotation.</title>
        <authorList>
            <consortium name="The Broad Institute Genomics Platform"/>
            <consortium name="The Broad Institute Genome Sequencing Center for Infectious Disease"/>
            <person name="Wu L."/>
            <person name="Ma J."/>
        </authorList>
    </citation>
    <scope>NUCLEOTIDE SEQUENCE [LARGE SCALE GENOMIC DNA]</scope>
    <source>
        <strain evidence="6">CGMCC 1.19062</strain>
    </source>
</reference>
<dbReference type="PANTHER" id="PTHR43792:SF8">
    <property type="entry name" value="[RIBOSOMAL PROTEIN US5]-ALANINE N-ACETYLTRANSFERASE"/>
    <property type="match status" value="1"/>
</dbReference>
<name>A0ABW5DT35_9PROT</name>
<proteinExistence type="inferred from homology"/>